<feature type="compositionally biased region" description="Basic and acidic residues" evidence="1">
    <location>
        <begin position="65"/>
        <end position="80"/>
    </location>
</feature>
<gene>
    <name evidence="2" type="ORF">R1flu_012583</name>
</gene>
<reference evidence="2 3" key="1">
    <citation type="submission" date="2024-09" db="EMBL/GenBank/DDBJ databases">
        <title>Chromosome-scale assembly of Riccia fluitans.</title>
        <authorList>
            <person name="Paukszto L."/>
            <person name="Sawicki J."/>
            <person name="Karawczyk K."/>
            <person name="Piernik-Szablinska J."/>
            <person name="Szczecinska M."/>
            <person name="Mazdziarz M."/>
        </authorList>
    </citation>
    <scope>NUCLEOTIDE SEQUENCE [LARGE SCALE GENOMIC DNA]</scope>
    <source>
        <strain evidence="2">Rf_01</strain>
        <tissue evidence="2">Aerial parts of the thallus</tissue>
    </source>
</reference>
<dbReference type="AlphaFoldDB" id="A0ABD1ZB61"/>
<accession>A0ABD1ZB61</accession>
<keyword evidence="3" id="KW-1185">Reference proteome</keyword>
<sequence length="96" mass="11061">MMMNLEERLPQHMRLGTPWEKKFKVSIRYTSVPDMYFLCKERRHSAKDCLGKKEADDDDLGPKPMDAKKGTLQKGQDEKQSSPGNVWKEQGFSGGR</sequence>
<feature type="region of interest" description="Disordered" evidence="1">
    <location>
        <begin position="48"/>
        <end position="96"/>
    </location>
</feature>
<organism evidence="2 3">
    <name type="scientific">Riccia fluitans</name>
    <dbReference type="NCBI Taxonomy" id="41844"/>
    <lineage>
        <taxon>Eukaryota</taxon>
        <taxon>Viridiplantae</taxon>
        <taxon>Streptophyta</taxon>
        <taxon>Embryophyta</taxon>
        <taxon>Marchantiophyta</taxon>
        <taxon>Marchantiopsida</taxon>
        <taxon>Marchantiidae</taxon>
        <taxon>Marchantiales</taxon>
        <taxon>Ricciaceae</taxon>
        <taxon>Riccia</taxon>
    </lineage>
</organism>
<comment type="caution">
    <text evidence="2">The sequence shown here is derived from an EMBL/GenBank/DDBJ whole genome shotgun (WGS) entry which is preliminary data.</text>
</comment>
<dbReference type="EMBL" id="JBHFFA010000002">
    <property type="protein sequence ID" value="KAL2644996.1"/>
    <property type="molecule type" value="Genomic_DNA"/>
</dbReference>
<protein>
    <submittedName>
        <fullName evidence="2">Uncharacterized protein</fullName>
    </submittedName>
</protein>
<evidence type="ECO:0000313" key="3">
    <source>
        <dbReference type="Proteomes" id="UP001605036"/>
    </source>
</evidence>
<evidence type="ECO:0000256" key="1">
    <source>
        <dbReference type="SAM" id="MobiDB-lite"/>
    </source>
</evidence>
<dbReference type="Proteomes" id="UP001605036">
    <property type="component" value="Unassembled WGS sequence"/>
</dbReference>
<proteinExistence type="predicted"/>
<evidence type="ECO:0000313" key="2">
    <source>
        <dbReference type="EMBL" id="KAL2644996.1"/>
    </source>
</evidence>
<name>A0ABD1ZB61_9MARC</name>